<organism evidence="6 7">
    <name type="scientific">Nitrosovibrio tenuis</name>
    <dbReference type="NCBI Taxonomy" id="1233"/>
    <lineage>
        <taxon>Bacteria</taxon>
        <taxon>Pseudomonadati</taxon>
        <taxon>Pseudomonadota</taxon>
        <taxon>Betaproteobacteria</taxon>
        <taxon>Nitrosomonadales</taxon>
        <taxon>Nitrosomonadaceae</taxon>
        <taxon>Nitrosovibrio</taxon>
    </lineage>
</organism>
<dbReference type="Gene3D" id="3.30.160.390">
    <property type="entry name" value="Integrase, DNA-binding domain"/>
    <property type="match status" value="1"/>
</dbReference>
<keyword evidence="7" id="KW-1185">Reference proteome</keyword>
<keyword evidence="2" id="KW-0229">DNA integration</keyword>
<dbReference type="SUPFAM" id="SSF56349">
    <property type="entry name" value="DNA breaking-rejoining enzymes"/>
    <property type="match status" value="1"/>
</dbReference>
<dbReference type="GO" id="GO:0006310">
    <property type="term" value="P:DNA recombination"/>
    <property type="evidence" value="ECO:0007669"/>
    <property type="project" value="UniProtKB-KW"/>
</dbReference>
<dbReference type="RefSeq" id="WP_090829638.1">
    <property type="nucleotide sequence ID" value="NZ_FOBH01000020.1"/>
</dbReference>
<evidence type="ECO:0000313" key="7">
    <source>
        <dbReference type="Proteomes" id="UP000198620"/>
    </source>
</evidence>
<dbReference type="Pfam" id="PF00589">
    <property type="entry name" value="Phage_integrase"/>
    <property type="match status" value="1"/>
</dbReference>
<evidence type="ECO:0000313" key="6">
    <source>
        <dbReference type="EMBL" id="SEL63938.1"/>
    </source>
</evidence>
<dbReference type="InterPro" id="IPR011010">
    <property type="entry name" value="DNA_brk_join_enz"/>
</dbReference>
<dbReference type="Gene3D" id="1.10.150.130">
    <property type="match status" value="1"/>
</dbReference>
<keyword evidence="3" id="KW-0238">DNA-binding</keyword>
<dbReference type="InterPro" id="IPR013762">
    <property type="entry name" value="Integrase-like_cat_sf"/>
</dbReference>
<evidence type="ECO:0000256" key="2">
    <source>
        <dbReference type="ARBA" id="ARBA00022908"/>
    </source>
</evidence>
<dbReference type="InterPro" id="IPR050808">
    <property type="entry name" value="Phage_Integrase"/>
</dbReference>
<evidence type="ECO:0000259" key="5">
    <source>
        <dbReference type="PROSITE" id="PS51898"/>
    </source>
</evidence>
<dbReference type="Gene3D" id="1.10.443.10">
    <property type="entry name" value="Intergrase catalytic core"/>
    <property type="match status" value="1"/>
</dbReference>
<evidence type="ECO:0000256" key="4">
    <source>
        <dbReference type="ARBA" id="ARBA00023172"/>
    </source>
</evidence>
<protein>
    <submittedName>
        <fullName evidence="6">Integrase</fullName>
    </submittedName>
</protein>
<dbReference type="Pfam" id="PF22022">
    <property type="entry name" value="Phage_int_M"/>
    <property type="match status" value="1"/>
</dbReference>
<dbReference type="InterPro" id="IPR010998">
    <property type="entry name" value="Integrase_recombinase_N"/>
</dbReference>
<dbReference type="EMBL" id="FOBH01000020">
    <property type="protein sequence ID" value="SEL63938.1"/>
    <property type="molecule type" value="Genomic_DNA"/>
</dbReference>
<dbReference type="PANTHER" id="PTHR30629">
    <property type="entry name" value="PROPHAGE INTEGRASE"/>
    <property type="match status" value="1"/>
</dbReference>
<dbReference type="AlphaFoldDB" id="A0A1H7RV72"/>
<reference evidence="6 7" key="1">
    <citation type="submission" date="2016-10" db="EMBL/GenBank/DDBJ databases">
        <authorList>
            <person name="de Groot N.N."/>
        </authorList>
    </citation>
    <scope>NUCLEOTIDE SEQUENCE [LARGE SCALE GENOMIC DNA]</scope>
    <source>
        <strain evidence="6 7">Nv1</strain>
    </source>
</reference>
<dbReference type="InterPro" id="IPR025166">
    <property type="entry name" value="Integrase_DNA_bind_dom"/>
</dbReference>
<dbReference type="InterPro" id="IPR053876">
    <property type="entry name" value="Phage_int_M"/>
</dbReference>
<proteinExistence type="inferred from homology"/>
<keyword evidence="4" id="KW-0233">DNA recombination</keyword>
<dbReference type="Pfam" id="PF13356">
    <property type="entry name" value="Arm-DNA-bind_3"/>
    <property type="match status" value="1"/>
</dbReference>
<dbReference type="PANTHER" id="PTHR30629:SF2">
    <property type="entry name" value="PROPHAGE INTEGRASE INTS-RELATED"/>
    <property type="match status" value="1"/>
</dbReference>
<dbReference type="STRING" id="1233.SAMN05216387_12017"/>
<dbReference type="OrthoDB" id="9775880at2"/>
<comment type="similarity">
    <text evidence="1">Belongs to the 'phage' integrase family.</text>
</comment>
<dbReference type="CDD" id="cd00801">
    <property type="entry name" value="INT_P4_C"/>
    <property type="match status" value="1"/>
</dbReference>
<evidence type="ECO:0000256" key="1">
    <source>
        <dbReference type="ARBA" id="ARBA00008857"/>
    </source>
</evidence>
<feature type="domain" description="Tyr recombinase" evidence="5">
    <location>
        <begin position="206"/>
        <end position="384"/>
    </location>
</feature>
<dbReference type="GO" id="GO:0003677">
    <property type="term" value="F:DNA binding"/>
    <property type="evidence" value="ECO:0007669"/>
    <property type="project" value="UniProtKB-KW"/>
</dbReference>
<dbReference type="InterPro" id="IPR002104">
    <property type="entry name" value="Integrase_catalytic"/>
</dbReference>
<name>A0A1H7RV72_9PROT</name>
<dbReference type="Proteomes" id="UP000198620">
    <property type="component" value="Unassembled WGS sequence"/>
</dbReference>
<sequence length="408" mass="46582">MATNLLSAAECKNANSKGASIRKLPDGDGLYLWIYLDGRKYWRLRYWQAGKEKSLSLGVYPKVTLSDARNKRDELRKQLQADLDPSAERKATNLRKKLAAENSFEAVGREWYGKQLHTWVPHHASDVKRRLENNIFPSIGKRSIDEIQAPELLRTVQKIEARGAYDLAHRVLQVCGQVFRYGIATGRCTRNLSTDLRGALTPHKKQHQAAVRPEELPELLCAIARYDETGDKQTRLALQLLALTFVRTNELIAAEWVEFDLNNALWIIPAGRMKMKAEHVVPLSRQAILILTELNEISNSSRFVFPGRNRDKPISNNTMLFALYRLGYKGKMTGHGFRAVASTILNETGFNPDVIERQLAHCERNEIRGAYNRAEYLPERKRMMQAWADHLEKVIRSSDVIELHRATG</sequence>
<evidence type="ECO:0000256" key="3">
    <source>
        <dbReference type="ARBA" id="ARBA00023125"/>
    </source>
</evidence>
<accession>A0A1H7RV72</accession>
<dbReference type="GO" id="GO:0015074">
    <property type="term" value="P:DNA integration"/>
    <property type="evidence" value="ECO:0007669"/>
    <property type="project" value="UniProtKB-KW"/>
</dbReference>
<dbReference type="PROSITE" id="PS51898">
    <property type="entry name" value="TYR_RECOMBINASE"/>
    <property type="match status" value="1"/>
</dbReference>
<dbReference type="InterPro" id="IPR038488">
    <property type="entry name" value="Integrase_DNA-bd_sf"/>
</dbReference>
<gene>
    <name evidence="6" type="ORF">SAMN05216387_12017</name>
</gene>